<feature type="compositionally biased region" description="Low complexity" evidence="5">
    <location>
        <begin position="1"/>
        <end position="22"/>
    </location>
</feature>
<dbReference type="PANTHER" id="PTHR23501">
    <property type="entry name" value="MAJOR FACILITATOR SUPERFAMILY"/>
    <property type="match status" value="1"/>
</dbReference>
<reference evidence="8" key="1">
    <citation type="journal article" date="2023" name="Mol. Phylogenet. Evol.">
        <title>Genome-scale phylogeny and comparative genomics of the fungal order Sordariales.</title>
        <authorList>
            <person name="Hensen N."/>
            <person name="Bonometti L."/>
            <person name="Westerberg I."/>
            <person name="Brannstrom I.O."/>
            <person name="Guillou S."/>
            <person name="Cros-Aarteil S."/>
            <person name="Calhoun S."/>
            <person name="Haridas S."/>
            <person name="Kuo A."/>
            <person name="Mondo S."/>
            <person name="Pangilinan J."/>
            <person name="Riley R."/>
            <person name="LaButti K."/>
            <person name="Andreopoulos B."/>
            <person name="Lipzen A."/>
            <person name="Chen C."/>
            <person name="Yan M."/>
            <person name="Daum C."/>
            <person name="Ng V."/>
            <person name="Clum A."/>
            <person name="Steindorff A."/>
            <person name="Ohm R.A."/>
            <person name="Martin F."/>
            <person name="Silar P."/>
            <person name="Natvig D.O."/>
            <person name="Lalanne C."/>
            <person name="Gautier V."/>
            <person name="Ament-Velasquez S.L."/>
            <person name="Kruys A."/>
            <person name="Hutchinson M.I."/>
            <person name="Powell A.J."/>
            <person name="Barry K."/>
            <person name="Miller A.N."/>
            <person name="Grigoriev I.V."/>
            <person name="Debuchy R."/>
            <person name="Gladieux P."/>
            <person name="Hiltunen Thoren M."/>
            <person name="Johannesson H."/>
        </authorList>
    </citation>
    <scope>NUCLEOTIDE SEQUENCE</scope>
    <source>
        <strain evidence="8">CBS 731.68</strain>
    </source>
</reference>
<evidence type="ECO:0000259" key="7">
    <source>
        <dbReference type="PROSITE" id="PS50850"/>
    </source>
</evidence>
<evidence type="ECO:0000313" key="8">
    <source>
        <dbReference type="EMBL" id="KAK4118955.1"/>
    </source>
</evidence>
<accession>A0AAN6YYK1</accession>
<feature type="transmembrane region" description="Helical" evidence="6">
    <location>
        <begin position="341"/>
        <end position="358"/>
    </location>
</feature>
<feature type="domain" description="Major facilitator superfamily (MFS) profile" evidence="7">
    <location>
        <begin position="36"/>
        <end position="506"/>
    </location>
</feature>
<dbReference type="SUPFAM" id="SSF103473">
    <property type="entry name" value="MFS general substrate transporter"/>
    <property type="match status" value="1"/>
</dbReference>
<feature type="transmembrane region" description="Helical" evidence="6">
    <location>
        <begin position="370"/>
        <end position="389"/>
    </location>
</feature>
<feature type="transmembrane region" description="Helical" evidence="6">
    <location>
        <begin position="238"/>
        <end position="254"/>
    </location>
</feature>
<evidence type="ECO:0000256" key="4">
    <source>
        <dbReference type="ARBA" id="ARBA00023136"/>
    </source>
</evidence>
<feature type="transmembrane region" description="Helical" evidence="6">
    <location>
        <begin position="185"/>
        <end position="202"/>
    </location>
</feature>
<dbReference type="GO" id="GO:0005886">
    <property type="term" value="C:plasma membrane"/>
    <property type="evidence" value="ECO:0007669"/>
    <property type="project" value="TreeGrafter"/>
</dbReference>
<evidence type="ECO:0000256" key="5">
    <source>
        <dbReference type="SAM" id="MobiDB-lite"/>
    </source>
</evidence>
<feature type="region of interest" description="Disordered" evidence="5">
    <location>
        <begin position="1"/>
        <end position="24"/>
    </location>
</feature>
<protein>
    <submittedName>
        <fullName evidence="8">MFS general substrate transporter</fullName>
    </submittedName>
</protein>
<evidence type="ECO:0000313" key="9">
    <source>
        <dbReference type="Proteomes" id="UP001302602"/>
    </source>
</evidence>
<dbReference type="Gene3D" id="1.20.1250.20">
    <property type="entry name" value="MFS general substrate transporter like domains"/>
    <property type="match status" value="1"/>
</dbReference>
<dbReference type="Proteomes" id="UP001302602">
    <property type="component" value="Unassembled WGS sequence"/>
</dbReference>
<evidence type="ECO:0000256" key="6">
    <source>
        <dbReference type="SAM" id="Phobius"/>
    </source>
</evidence>
<keyword evidence="9" id="KW-1185">Reference proteome</keyword>
<keyword evidence="3 6" id="KW-1133">Transmembrane helix</keyword>
<evidence type="ECO:0000256" key="2">
    <source>
        <dbReference type="ARBA" id="ARBA00022692"/>
    </source>
</evidence>
<dbReference type="EMBL" id="MU853256">
    <property type="protein sequence ID" value="KAK4118955.1"/>
    <property type="molecule type" value="Genomic_DNA"/>
</dbReference>
<feature type="transmembrane region" description="Helical" evidence="6">
    <location>
        <begin position="101"/>
        <end position="120"/>
    </location>
</feature>
<dbReference type="Pfam" id="PF07690">
    <property type="entry name" value="MFS_1"/>
    <property type="match status" value="1"/>
</dbReference>
<sequence length="520" mass="55684">MQDAGAAPLAAGADDSAASDGPTTTPAKKPLSFHMSFLALNIMVFIVSLDATVLAVAIPEIARQLHSTTLQAFWASISFMLGVVVTQPLYTSTSDVLGRKIPLYASFFLFIAGSVVFSAAQSMAVVTVGRILQGLGAGGIDVLGEIIVADMTTLKERPLYLGILAIPMSAGSILVTWRWIGWVNLPISTLALALASFAARLYRLDWTGMVLFTAGATAFVLPLSWAGAMYPWSDWRTLLPLLIGVVVLAVFAVYESRPAEPVMPHRLFQSTTAAVTLCGSFIHGMIVYCLMLYLPLFFQSTLLETPLQSAVSLLPLSIVTVVFSCLSAVLVEFFRQYRWNIWSGWVLLPVGLGLLSLLGPDATTAVKVSAQVIAGIGIGSLYCVLVLPIQASAPTVDDTGLAVGLLVSFRLFGALICLAVGSTVFSSIWEQSIADLGPLPDTMEAFRSGNAAIELIPYLRALELPPDSIAPLLNVNTKSLRTIWYVLVGFSVIGLATSFFTKENTLDKADMGRQRFEDSS</sequence>
<dbReference type="InterPro" id="IPR036259">
    <property type="entry name" value="MFS_trans_sf"/>
</dbReference>
<reference evidence="8" key="2">
    <citation type="submission" date="2023-05" db="EMBL/GenBank/DDBJ databases">
        <authorList>
            <consortium name="Lawrence Berkeley National Laboratory"/>
            <person name="Steindorff A."/>
            <person name="Hensen N."/>
            <person name="Bonometti L."/>
            <person name="Westerberg I."/>
            <person name="Brannstrom I.O."/>
            <person name="Guillou S."/>
            <person name="Cros-Aarteil S."/>
            <person name="Calhoun S."/>
            <person name="Haridas S."/>
            <person name="Kuo A."/>
            <person name="Mondo S."/>
            <person name="Pangilinan J."/>
            <person name="Riley R."/>
            <person name="Labutti K."/>
            <person name="Andreopoulos B."/>
            <person name="Lipzen A."/>
            <person name="Chen C."/>
            <person name="Yanf M."/>
            <person name="Daum C."/>
            <person name="Ng V."/>
            <person name="Clum A."/>
            <person name="Ohm R."/>
            <person name="Martin F."/>
            <person name="Silar P."/>
            <person name="Natvig D."/>
            <person name="Lalanne C."/>
            <person name="Gautier V."/>
            <person name="Ament-Velasquez S.L."/>
            <person name="Kruys A."/>
            <person name="Hutchinson M.I."/>
            <person name="Powell A.J."/>
            <person name="Barry K."/>
            <person name="Miller A.N."/>
            <person name="Grigoriev I.V."/>
            <person name="Debuchy R."/>
            <person name="Gladieux P."/>
            <person name="Thoren M.H."/>
            <person name="Johannesson H."/>
        </authorList>
    </citation>
    <scope>NUCLEOTIDE SEQUENCE</scope>
    <source>
        <strain evidence="8">CBS 731.68</strain>
    </source>
</reference>
<evidence type="ECO:0000256" key="3">
    <source>
        <dbReference type="ARBA" id="ARBA00022989"/>
    </source>
</evidence>
<comment type="caution">
    <text evidence="8">The sequence shown here is derived from an EMBL/GenBank/DDBJ whole genome shotgun (WGS) entry which is preliminary data.</text>
</comment>
<proteinExistence type="predicted"/>
<dbReference type="RefSeq" id="XP_062642728.1">
    <property type="nucleotide sequence ID" value="XM_062795360.1"/>
</dbReference>
<comment type="subcellular location">
    <subcellularLocation>
        <location evidence="1">Membrane</location>
        <topology evidence="1">Multi-pass membrane protein</topology>
    </subcellularLocation>
</comment>
<feature type="transmembrane region" description="Helical" evidence="6">
    <location>
        <begin position="209"/>
        <end position="232"/>
    </location>
</feature>
<keyword evidence="2 6" id="KW-0812">Transmembrane</keyword>
<feature type="transmembrane region" description="Helical" evidence="6">
    <location>
        <begin position="401"/>
        <end position="429"/>
    </location>
</feature>
<dbReference type="InterPro" id="IPR020846">
    <property type="entry name" value="MFS_dom"/>
</dbReference>
<gene>
    <name evidence="8" type="ORF">N657DRAFT_666926</name>
</gene>
<organism evidence="8 9">
    <name type="scientific">Parathielavia appendiculata</name>
    <dbReference type="NCBI Taxonomy" id="2587402"/>
    <lineage>
        <taxon>Eukaryota</taxon>
        <taxon>Fungi</taxon>
        <taxon>Dikarya</taxon>
        <taxon>Ascomycota</taxon>
        <taxon>Pezizomycotina</taxon>
        <taxon>Sordariomycetes</taxon>
        <taxon>Sordariomycetidae</taxon>
        <taxon>Sordariales</taxon>
        <taxon>Chaetomiaceae</taxon>
        <taxon>Parathielavia</taxon>
    </lineage>
</organism>
<dbReference type="PANTHER" id="PTHR23501:SF156">
    <property type="entry name" value="TRANSPORTER, PUTATIVE-RELATED"/>
    <property type="match status" value="1"/>
</dbReference>
<dbReference type="GO" id="GO:0022857">
    <property type="term" value="F:transmembrane transporter activity"/>
    <property type="evidence" value="ECO:0007669"/>
    <property type="project" value="InterPro"/>
</dbReference>
<feature type="transmembrane region" description="Helical" evidence="6">
    <location>
        <begin position="310"/>
        <end position="334"/>
    </location>
</feature>
<name>A0AAN6YYK1_9PEZI</name>
<dbReference type="PRINTS" id="PR01036">
    <property type="entry name" value="TCRTETB"/>
</dbReference>
<feature type="transmembrane region" description="Helical" evidence="6">
    <location>
        <begin position="274"/>
        <end position="298"/>
    </location>
</feature>
<dbReference type="GeneID" id="87832129"/>
<dbReference type="InterPro" id="IPR011701">
    <property type="entry name" value="MFS"/>
</dbReference>
<evidence type="ECO:0000256" key="1">
    <source>
        <dbReference type="ARBA" id="ARBA00004141"/>
    </source>
</evidence>
<keyword evidence="4 6" id="KW-0472">Membrane</keyword>
<dbReference type="PROSITE" id="PS50850">
    <property type="entry name" value="MFS"/>
    <property type="match status" value="1"/>
</dbReference>
<feature type="transmembrane region" description="Helical" evidence="6">
    <location>
        <begin position="159"/>
        <end position="179"/>
    </location>
</feature>
<feature type="transmembrane region" description="Helical" evidence="6">
    <location>
        <begin position="70"/>
        <end position="89"/>
    </location>
</feature>
<feature type="transmembrane region" description="Helical" evidence="6">
    <location>
        <begin position="482"/>
        <end position="501"/>
    </location>
</feature>
<dbReference type="Gene3D" id="1.20.1720.10">
    <property type="entry name" value="Multidrug resistance protein D"/>
    <property type="match status" value="1"/>
</dbReference>
<dbReference type="AlphaFoldDB" id="A0AAN6YYK1"/>
<feature type="transmembrane region" description="Helical" evidence="6">
    <location>
        <begin position="37"/>
        <end position="58"/>
    </location>
</feature>